<feature type="domain" description="Rolling Circle replication initiation protein N-terminal" evidence="2">
    <location>
        <begin position="24"/>
        <end position="116"/>
    </location>
</feature>
<protein>
    <submittedName>
        <fullName evidence="4">Phage replication initiation protein</fullName>
    </submittedName>
</protein>
<evidence type="ECO:0000313" key="4">
    <source>
        <dbReference type="EMBL" id="WYJ91050.1"/>
    </source>
</evidence>
<reference evidence="4" key="2">
    <citation type="submission" date="2017-05" db="EMBL/GenBank/DDBJ databases">
        <authorList>
            <consortium name="The Broad Institute Genomics Platform"/>
            <consortium name="The Broad Institute Genomic Center for Infectious Diseases"/>
            <person name="Earl A."/>
            <person name="Manson A."/>
            <person name="Schwartman J."/>
            <person name="Gilmore M."/>
            <person name="Abouelleil A."/>
            <person name="Cao P."/>
            <person name="Chapman S."/>
            <person name="Cusick C."/>
            <person name="Shea T."/>
            <person name="Young S."/>
            <person name="Neafsey D."/>
            <person name="Nusbaum C."/>
            <person name="Birren B."/>
        </authorList>
    </citation>
    <scope>NUCLEOTIDE SEQUENCE</scope>
    <source>
        <strain evidence="4">9E7_DIV0242</strain>
    </source>
</reference>
<reference evidence="3" key="1">
    <citation type="submission" date="2017-05" db="EMBL/GenBank/DDBJ databases">
        <title>The Genome Sequence of Enterococcus sp. 9E7_DIV0242.</title>
        <authorList>
            <consortium name="The Broad Institute Genomics Platform"/>
            <consortium name="The Broad Institute Genomic Center for Infectious Diseases"/>
            <person name="Earl A."/>
            <person name="Manson A."/>
            <person name="Schwartman J."/>
            <person name="Gilmore M."/>
            <person name="Abouelleil A."/>
            <person name="Cao P."/>
            <person name="Chapman S."/>
            <person name="Cusick C."/>
            <person name="Shea T."/>
            <person name="Young S."/>
            <person name="Neafsey D."/>
            <person name="Nusbaum C."/>
            <person name="Birren B."/>
        </authorList>
    </citation>
    <scope>NUCLEOTIDE SEQUENCE [LARGE SCALE GENOMIC DNA]</scope>
    <source>
        <strain evidence="3">9E7_DIV0242</strain>
    </source>
</reference>
<organism evidence="3">
    <name type="scientific">Candidatus Enterococcus clewellii</name>
    <dbReference type="NCBI Taxonomy" id="1834193"/>
    <lineage>
        <taxon>Bacteria</taxon>
        <taxon>Bacillati</taxon>
        <taxon>Bacillota</taxon>
        <taxon>Bacilli</taxon>
        <taxon>Lactobacillales</taxon>
        <taxon>Enterococcaceae</taxon>
        <taxon>Enterococcus</taxon>
    </lineage>
</organism>
<reference evidence="4" key="3">
    <citation type="submission" date="2024-03" db="EMBL/GenBank/DDBJ databases">
        <title>The Genome Sequence of Enterococcus sp. DIV0242b.</title>
        <authorList>
            <consortium name="The Broad Institute Genomics Platform"/>
            <consortium name="The Broad Institute Microbial Omics Core"/>
            <consortium name="The Broad Institute Genomic Center for Infectious Diseases"/>
            <person name="Earl A."/>
            <person name="Manson A."/>
            <person name="Gilmore M."/>
            <person name="Schwartman J."/>
            <person name="Shea T."/>
            <person name="Abouelleil A."/>
            <person name="Cao P."/>
            <person name="Chapman S."/>
            <person name="Cusick C."/>
            <person name="Young S."/>
            <person name="Neafsey D."/>
            <person name="Nusbaum C."/>
            <person name="Birren B."/>
        </authorList>
    </citation>
    <scope>NUCLEOTIDE SEQUENCE</scope>
    <source>
        <strain evidence="4">9E7_DIV0242</strain>
    </source>
</reference>
<dbReference type="AlphaFoldDB" id="A0A242K8F1"/>
<dbReference type="Pfam" id="PF18106">
    <property type="entry name" value="Rol_Rep_N"/>
    <property type="match status" value="1"/>
</dbReference>
<dbReference type="OrthoDB" id="2067664at2"/>
<gene>
    <name evidence="3" type="ORF">A5888_001581</name>
    <name evidence="4" type="ORF">A5888_002818</name>
</gene>
<evidence type="ECO:0000313" key="3">
    <source>
        <dbReference type="EMBL" id="OTP17443.1"/>
    </source>
</evidence>
<dbReference type="Proteomes" id="UP000195141">
    <property type="component" value="Chromosome"/>
</dbReference>
<proteinExistence type="predicted"/>
<feature type="domain" description="Replication initiation protein-like C-terminal" evidence="1">
    <location>
        <begin position="123"/>
        <end position="327"/>
    </location>
</feature>
<dbReference type="InterPro" id="IPR003491">
    <property type="entry name" value="REP-like_C"/>
</dbReference>
<dbReference type="RefSeq" id="WP_086348654.1">
    <property type="nucleotide sequence ID" value="NZ_CP147247.1"/>
</dbReference>
<evidence type="ECO:0000259" key="1">
    <source>
        <dbReference type="Pfam" id="PF02486"/>
    </source>
</evidence>
<accession>A0A242K8F1</accession>
<evidence type="ECO:0000259" key="2">
    <source>
        <dbReference type="Pfam" id="PF18106"/>
    </source>
</evidence>
<dbReference type="EMBL" id="CP147247">
    <property type="protein sequence ID" value="WYJ91050.1"/>
    <property type="molecule type" value="Genomic_DNA"/>
</dbReference>
<dbReference type="EMBL" id="NGMM01000002">
    <property type="protein sequence ID" value="OTP17443.1"/>
    <property type="molecule type" value="Genomic_DNA"/>
</dbReference>
<dbReference type="Pfam" id="PF02486">
    <property type="entry name" value="Rep_trans"/>
    <property type="match status" value="1"/>
</dbReference>
<keyword evidence="5" id="KW-1185">Reference proteome</keyword>
<dbReference type="InterPro" id="IPR040819">
    <property type="entry name" value="Rol_Rep_N"/>
</dbReference>
<name>A0A242K8F1_9ENTE</name>
<sequence>MSEANNTPSTNRGVTCAKEEYLHVLIDWCQLTIKEYDVRTICHELLNIPFDLFRDDNRKGIKGYHASYCYDDIRILESSGVNAENGIQLLMSGQGCRNYEMFLEANGETWFDFFERCLIYCSNVPRLDLAIDDYKTYFKIATLKKMAKNGNTVGRLRVGREDGSFALKDGETKGETLNIGSRSGKIFMVFYEKNYEQAAKLGLDTEEPLPKWNRYEIRFRQEKAVAAMKELITSRKIDEVAFSILNESIRFVVPFEDKEDKDKRRWPLWTPWAWFMKDTKKLKLSIEPKRKTLEKLLVWLAKAVAPSLWVIREIDRICGTDQLKSLIDNAAITDKHKQMVIDYTEDMQRKAFYRRREKREKENKLESYE</sequence>
<evidence type="ECO:0000313" key="5">
    <source>
        <dbReference type="Proteomes" id="UP000195141"/>
    </source>
</evidence>